<dbReference type="EMBL" id="HACA01024536">
    <property type="protein sequence ID" value="CDW41897.1"/>
    <property type="molecule type" value="Transcribed_RNA"/>
</dbReference>
<evidence type="ECO:0000313" key="3">
    <source>
        <dbReference type="Proteomes" id="UP000675881"/>
    </source>
</evidence>
<dbReference type="EMBL" id="HG994583">
    <property type="protein sequence ID" value="CAF2917928.1"/>
    <property type="molecule type" value="Genomic_DNA"/>
</dbReference>
<reference evidence="2" key="1">
    <citation type="submission" date="2014-05" db="EMBL/GenBank/DDBJ databases">
        <authorList>
            <person name="Chronopoulou M."/>
        </authorList>
    </citation>
    <scope>NUCLEOTIDE SEQUENCE</scope>
    <source>
        <tissue evidence="2">Whole organism</tissue>
    </source>
</reference>
<reference evidence="1" key="2">
    <citation type="submission" date="2021-02" db="EMBL/GenBank/DDBJ databases">
        <authorList>
            <person name="Bekaert M."/>
        </authorList>
    </citation>
    <scope>NUCLEOTIDE SEQUENCE</scope>
    <source>
        <strain evidence="1">IoA-00</strain>
    </source>
</reference>
<keyword evidence="3" id="KW-1185">Reference proteome</keyword>
<dbReference type="Proteomes" id="UP000675881">
    <property type="component" value="Chromosome 4"/>
</dbReference>
<protein>
    <submittedName>
        <fullName evidence="1">(salmon louse) hypothetical protein</fullName>
    </submittedName>
</protein>
<accession>A0A0K2UVH7</accession>
<organism evidence="2">
    <name type="scientific">Lepeophtheirus salmonis</name>
    <name type="common">Salmon louse</name>
    <name type="synonym">Caligus salmonis</name>
    <dbReference type="NCBI Taxonomy" id="72036"/>
    <lineage>
        <taxon>Eukaryota</taxon>
        <taxon>Metazoa</taxon>
        <taxon>Ecdysozoa</taxon>
        <taxon>Arthropoda</taxon>
        <taxon>Crustacea</taxon>
        <taxon>Multicrustacea</taxon>
        <taxon>Hexanauplia</taxon>
        <taxon>Copepoda</taxon>
        <taxon>Siphonostomatoida</taxon>
        <taxon>Caligidae</taxon>
        <taxon>Lepeophtheirus</taxon>
    </lineage>
</organism>
<sequence length="284" mass="33296">MISPHSTLSLITTWVVEAALKLDNRSKLFQLLGNRCPQFWQRINKHKIWYLSLLTLDNIIVHSNKAYEIFSDEYFLSSFTHLLEEIFRLNPFIFCGADQERIRSEGRTLLKSLRCILAVAEQRRQLARGTLIYLPHKDELSHRVDHASKEVEEKLKEKSQFFWNTVVDSSEEAFSHFVGSVLDPQTLGVLKYISKVIQGNIIMGRTRLEAFFERGWEDYVHSEDKIFQGLVDIRKKYMEYNGINDAIIIDIIYLLYTHERKDILVPSRLPLLNKNNEIYVVETS</sequence>
<name>A0A0K2UVH7_LEPSM</name>
<dbReference type="AlphaFoldDB" id="A0A0K2UVH7"/>
<proteinExistence type="predicted"/>
<evidence type="ECO:0000313" key="2">
    <source>
        <dbReference type="EMBL" id="CDW41897.1"/>
    </source>
</evidence>
<evidence type="ECO:0000313" key="1">
    <source>
        <dbReference type="EMBL" id="CAF2917928.1"/>
    </source>
</evidence>
<gene>
    <name evidence="1" type="ORF">LSAA_9303</name>
</gene>